<keyword evidence="1" id="KW-0732">Signal</keyword>
<evidence type="ECO:0000313" key="2">
    <source>
        <dbReference type="EMBL" id="MTD15158.1"/>
    </source>
</evidence>
<dbReference type="EMBL" id="WLYK01000005">
    <property type="protein sequence ID" value="MTD15158.1"/>
    <property type="molecule type" value="Genomic_DNA"/>
</dbReference>
<proteinExistence type="predicted"/>
<evidence type="ECO:0000313" key="3">
    <source>
        <dbReference type="Proteomes" id="UP000460221"/>
    </source>
</evidence>
<reference evidence="2 3" key="1">
    <citation type="submission" date="2019-11" db="EMBL/GenBank/DDBJ databases">
        <authorList>
            <person name="Jiang L.-Q."/>
        </authorList>
    </citation>
    <scope>NUCLEOTIDE SEQUENCE [LARGE SCALE GENOMIC DNA]</scope>
    <source>
        <strain evidence="2 3">YIM 132087</strain>
    </source>
</reference>
<organism evidence="2 3">
    <name type="scientific">Nakamurella alba</name>
    <dbReference type="NCBI Taxonomy" id="2665158"/>
    <lineage>
        <taxon>Bacteria</taxon>
        <taxon>Bacillati</taxon>
        <taxon>Actinomycetota</taxon>
        <taxon>Actinomycetes</taxon>
        <taxon>Nakamurellales</taxon>
        <taxon>Nakamurellaceae</taxon>
        <taxon>Nakamurella</taxon>
    </lineage>
</organism>
<dbReference type="AlphaFoldDB" id="A0A7K1FM17"/>
<name>A0A7K1FM17_9ACTN</name>
<gene>
    <name evidence="2" type="ORF">GIS00_14535</name>
</gene>
<accession>A0A7K1FM17</accession>
<sequence>MAALLLAAGLTPVAAAAAAAVPLVAAPPTTAAEQAGSAAADPVTGTFSPVDPVRLLDTRTGNGAPKARIRPGASITVAFTGRGGIPGTDVRAVAAALTVVGPGNTGTLSVAPDGDIDKKAVVINFAAGKSITGTTLLPIGFEGQVVLTNVSAGYIDLVADVTGWYHAGNQFLVPGAYVAVDPVRQLDTRTGNGAPKARLAAGASIEVAFTRRSGIPSNGVGTVVSALTVVGPGASGTLAVAPKGAPGRTAVVINFAARQSITATALMPMGEGGRVVLTNRSGGPIDLVADTTGWFRSGAPEVAGGYASIDPARLLDTRTGQGASKARVRAGGAITVSLTGRFGVPATGVSTVLAALTVVAPSRSGSLAVAPAGSPAKRATVVNFTAGQGITNSVLLPTGEGRRITLTNNSTGPIDLVADGTGFVLDTDLAPAPNWNTPITAGGTSDSLWTLSCPSENFCLGSDRTRVQQFDGTTWKAQLPVVERSDITCVSSSFCAAITGGSSVAVWNGASWSSPTQLVSAGRFVRELDCASSTMCMAAADGTYYKYDGLTWSSAGSILSDGLVDLECPTTTWCMAMLGTESGMQLWNGVVWSAPIATGFADFSNADLVCTSPTFCMLTGVDYGDGYSTFDGATWSEVAIVDSQSRYSISGLSCWSSTGCLVGGSLNFDFRFDGSEWAPIPALNYFGAASCFGPAQCMMSFGDNTALWTDGVLGERVEARHPEPGAFSCADDGCMVLVSGGSVNENGDVFPIVDDDQVPAPGPGLISCSTMSDCIAVGIHTWIFDGSDWTETSSMNPADRPHLLTCANTTFCMSIGTGNRWSTYDGTSWTSHGEFPAGGPTSDYEVTDVSCSRPDFCVAVVDITIPDGRPRSGTALTWDGTAWSDPTTVSVGSGLTRVACVAGDTCVATGLDYSDWNGHSFVAYLEDGVWTDPVRLIPERGSSADLSCASANFCVSTDIRGRVLTFNGATWSPAPVDMGTLSDYANYFRVSCSAGGHCGVVNRTDGSLFTTVG</sequence>
<comment type="caution">
    <text evidence="2">The sequence shown here is derived from an EMBL/GenBank/DDBJ whole genome shotgun (WGS) entry which is preliminary data.</text>
</comment>
<keyword evidence="3" id="KW-1185">Reference proteome</keyword>
<feature type="signal peptide" evidence="1">
    <location>
        <begin position="1"/>
        <end position="25"/>
    </location>
</feature>
<dbReference type="RefSeq" id="WP_154769115.1">
    <property type="nucleotide sequence ID" value="NZ_WLYK01000005.1"/>
</dbReference>
<feature type="chain" id="PRO_5038524181" evidence="1">
    <location>
        <begin position="26"/>
        <end position="1013"/>
    </location>
</feature>
<evidence type="ECO:0000256" key="1">
    <source>
        <dbReference type="SAM" id="SignalP"/>
    </source>
</evidence>
<dbReference type="Proteomes" id="UP000460221">
    <property type="component" value="Unassembled WGS sequence"/>
</dbReference>
<protein>
    <submittedName>
        <fullName evidence="2">Uncharacterized protein</fullName>
    </submittedName>
</protein>